<dbReference type="AlphaFoldDB" id="A0A7J3M1Q3"/>
<proteinExistence type="predicted"/>
<dbReference type="EMBL" id="DSYZ01000068">
    <property type="protein sequence ID" value="HGT82658.1"/>
    <property type="molecule type" value="Genomic_DNA"/>
</dbReference>
<sequence>MKRLLICPICKSKSVVLDGGGYTGKYRCLDCGYVGAFILEMTEGELKEIEERKSIDELERKKGKKGDKR</sequence>
<organism evidence="1">
    <name type="scientific">Archaeoglobus fulgidus</name>
    <dbReference type="NCBI Taxonomy" id="2234"/>
    <lineage>
        <taxon>Archaea</taxon>
        <taxon>Methanobacteriati</taxon>
        <taxon>Methanobacteriota</taxon>
        <taxon>Archaeoglobi</taxon>
        <taxon>Archaeoglobales</taxon>
        <taxon>Archaeoglobaceae</taxon>
        <taxon>Archaeoglobus</taxon>
    </lineage>
</organism>
<reference evidence="1" key="1">
    <citation type="journal article" date="2020" name="mSystems">
        <title>Genome- and Community-Level Interaction Insights into Carbon Utilization and Element Cycling Functions of Hydrothermarchaeota in Hydrothermal Sediment.</title>
        <authorList>
            <person name="Zhou Z."/>
            <person name="Liu Y."/>
            <person name="Xu W."/>
            <person name="Pan J."/>
            <person name="Luo Z.H."/>
            <person name="Li M."/>
        </authorList>
    </citation>
    <scope>NUCLEOTIDE SEQUENCE [LARGE SCALE GENOMIC DNA]</scope>
    <source>
        <strain evidence="1">SpSt-587</strain>
    </source>
</reference>
<dbReference type="SUPFAM" id="SSF57783">
    <property type="entry name" value="Zinc beta-ribbon"/>
    <property type="match status" value="1"/>
</dbReference>
<evidence type="ECO:0000313" key="1">
    <source>
        <dbReference type="EMBL" id="HGT82658.1"/>
    </source>
</evidence>
<name>A0A7J3M1Q3_ARCFL</name>
<protein>
    <submittedName>
        <fullName evidence="1">TFIIB-type zinc ribbon-containing protein</fullName>
    </submittedName>
</protein>
<gene>
    <name evidence="1" type="ORF">ENT52_02915</name>
</gene>
<accession>A0A7J3M1Q3</accession>
<comment type="caution">
    <text evidence="1">The sequence shown here is derived from an EMBL/GenBank/DDBJ whole genome shotgun (WGS) entry which is preliminary data.</text>
</comment>